<reference evidence="3 4" key="1">
    <citation type="submission" date="2018-06" db="EMBL/GenBank/DDBJ databases">
        <title>The Genome of Cuscuta australis (Dodder) Provides Insight into the Evolution of Plant Parasitism.</title>
        <authorList>
            <person name="Liu H."/>
        </authorList>
    </citation>
    <scope>NUCLEOTIDE SEQUENCE [LARGE SCALE GENOMIC DNA]</scope>
    <source>
        <strain evidence="4">cv. Yunnan</strain>
        <tissue evidence="3">Vines</tissue>
    </source>
</reference>
<name>A0A328DSF1_9ASTE</name>
<dbReference type="Pfam" id="PF09184">
    <property type="entry name" value="PPP4R2"/>
    <property type="match status" value="1"/>
</dbReference>
<comment type="similarity">
    <text evidence="1">Belongs to the PPP4R2 family.</text>
</comment>
<organism evidence="3 4">
    <name type="scientific">Cuscuta australis</name>
    <dbReference type="NCBI Taxonomy" id="267555"/>
    <lineage>
        <taxon>Eukaryota</taxon>
        <taxon>Viridiplantae</taxon>
        <taxon>Streptophyta</taxon>
        <taxon>Embryophyta</taxon>
        <taxon>Tracheophyta</taxon>
        <taxon>Spermatophyta</taxon>
        <taxon>Magnoliopsida</taxon>
        <taxon>eudicotyledons</taxon>
        <taxon>Gunneridae</taxon>
        <taxon>Pentapetalae</taxon>
        <taxon>asterids</taxon>
        <taxon>lamiids</taxon>
        <taxon>Solanales</taxon>
        <taxon>Convolvulaceae</taxon>
        <taxon>Cuscuteae</taxon>
        <taxon>Cuscuta</taxon>
        <taxon>Cuscuta subgen. Grammica</taxon>
        <taxon>Cuscuta sect. Cleistogrammica</taxon>
    </lineage>
</organism>
<evidence type="ECO:0000313" key="3">
    <source>
        <dbReference type="EMBL" id="RAL48572.1"/>
    </source>
</evidence>
<feature type="compositionally biased region" description="Acidic residues" evidence="2">
    <location>
        <begin position="164"/>
        <end position="176"/>
    </location>
</feature>
<dbReference type="PANTHER" id="PTHR16487:SF0">
    <property type="entry name" value="PROTEIN PHOSPHATASE 4 REGULATORY SUBUNIT 2-RELATED"/>
    <property type="match status" value="1"/>
</dbReference>
<accession>A0A328DSF1</accession>
<proteinExistence type="inferred from homology"/>
<dbReference type="GO" id="GO:0005634">
    <property type="term" value="C:nucleus"/>
    <property type="evidence" value="ECO:0007669"/>
    <property type="project" value="TreeGrafter"/>
</dbReference>
<comment type="caution">
    <text evidence="3">The sequence shown here is derived from an EMBL/GenBank/DDBJ whole genome shotgun (WGS) entry which is preliminary data.</text>
</comment>
<dbReference type="Proteomes" id="UP000249390">
    <property type="component" value="Unassembled WGS sequence"/>
</dbReference>
<evidence type="ECO:0000313" key="4">
    <source>
        <dbReference type="Proteomes" id="UP000249390"/>
    </source>
</evidence>
<dbReference type="EMBL" id="NQVE01000097">
    <property type="protein sequence ID" value="RAL48572.1"/>
    <property type="molecule type" value="Genomic_DNA"/>
</dbReference>
<protein>
    <recommendedName>
        <fullName evidence="5">Serine/threonine-protein phosphatase 4 regulatory subunit 2</fullName>
    </recommendedName>
</protein>
<keyword evidence="4" id="KW-1185">Reference proteome</keyword>
<dbReference type="AlphaFoldDB" id="A0A328DSF1"/>
<dbReference type="GO" id="GO:0005737">
    <property type="term" value="C:cytoplasm"/>
    <property type="evidence" value="ECO:0007669"/>
    <property type="project" value="TreeGrafter"/>
</dbReference>
<feature type="region of interest" description="Disordered" evidence="2">
    <location>
        <begin position="131"/>
        <end position="205"/>
    </location>
</feature>
<evidence type="ECO:0000256" key="1">
    <source>
        <dbReference type="ARBA" id="ARBA00009207"/>
    </source>
</evidence>
<sequence length="205" mass="22351">MGNQQEISSEEGRHILEAIAATGKFWHDWDKLKSILSFQLKQVLTDYPEANLTNELQISSLGEPFAELVKRLDDDLNSFIVGPPFTLQRLCEVLLDAQNIYPKLSKLVLALEKNLLVSSTLTISADPPAPALKAAETDTESPPGSHHHPSESIVPNGIETRADDPDEIMGEAETTEVVDGMTVDMETSEDSSTVPSEAKSAEPNV</sequence>
<dbReference type="InterPro" id="IPR015267">
    <property type="entry name" value="PPP4R2"/>
</dbReference>
<evidence type="ECO:0008006" key="5">
    <source>
        <dbReference type="Google" id="ProtNLM"/>
    </source>
</evidence>
<dbReference type="PANTHER" id="PTHR16487">
    <property type="entry name" value="PPP4R2-RELATED PROTEIN"/>
    <property type="match status" value="1"/>
</dbReference>
<evidence type="ECO:0000256" key="2">
    <source>
        <dbReference type="SAM" id="MobiDB-lite"/>
    </source>
</evidence>
<dbReference type="GO" id="GO:0019888">
    <property type="term" value="F:protein phosphatase regulator activity"/>
    <property type="evidence" value="ECO:0007669"/>
    <property type="project" value="InterPro"/>
</dbReference>
<gene>
    <name evidence="3" type="ORF">DM860_000892</name>
</gene>
<dbReference type="GO" id="GO:0030289">
    <property type="term" value="C:protein phosphatase 4 complex"/>
    <property type="evidence" value="ECO:0007669"/>
    <property type="project" value="InterPro"/>
</dbReference>